<proteinExistence type="inferred from homology"/>
<protein>
    <submittedName>
        <fullName evidence="9">Rhomboid family intramembrane serine protease</fullName>
    </submittedName>
</protein>
<evidence type="ECO:0000256" key="5">
    <source>
        <dbReference type="ARBA" id="ARBA00022989"/>
    </source>
</evidence>
<keyword evidence="10" id="KW-1185">Reference proteome</keyword>
<dbReference type="InterPro" id="IPR050925">
    <property type="entry name" value="Rhomboid_protease_S54"/>
</dbReference>
<feature type="domain" description="Peptidase S54 rhomboid" evidence="8">
    <location>
        <begin position="119"/>
        <end position="252"/>
    </location>
</feature>
<sequence>MSYGMPAEPPQTDVPVCPRHPDRVSYVRCQRCGRPACPECQRTASVGIQCVDCVRETSRSTPVVRTVYGGAATMGRPVVTLTLIGICAVAYLLQWVIPGFTEQFLYAPLYTIPNPYLPAEPWRMITSAFLHSPNFLLHIAFNLYALWILGRHLEPLLGRLRFLALYLLSGFGGSVGVLLLSAPNVPVVGASGAIFGLFGALFIVQRQRGGEVKSLLVLIGINAVLGFVVAGIAWQAHLGGLLVGALSAVVLAYAPKGKNRNVVQFTGLAAIFLVLVAVTALKAFG</sequence>
<evidence type="ECO:0000256" key="2">
    <source>
        <dbReference type="ARBA" id="ARBA00009045"/>
    </source>
</evidence>
<gene>
    <name evidence="9" type="ORF">MNQ99_00900</name>
</gene>
<dbReference type="GO" id="GO:0006508">
    <property type="term" value="P:proteolysis"/>
    <property type="evidence" value="ECO:0007669"/>
    <property type="project" value="UniProtKB-KW"/>
</dbReference>
<accession>A0ABY3W7K2</accession>
<dbReference type="InterPro" id="IPR035952">
    <property type="entry name" value="Rhomboid-like_sf"/>
</dbReference>
<dbReference type="SUPFAM" id="SSF144091">
    <property type="entry name" value="Rhomboid-like"/>
    <property type="match status" value="1"/>
</dbReference>
<keyword evidence="3 7" id="KW-0812">Transmembrane</keyword>
<feature type="transmembrane region" description="Helical" evidence="7">
    <location>
        <begin position="78"/>
        <end position="97"/>
    </location>
</feature>
<evidence type="ECO:0000256" key="7">
    <source>
        <dbReference type="SAM" id="Phobius"/>
    </source>
</evidence>
<dbReference type="PANTHER" id="PTHR43731:SF14">
    <property type="entry name" value="PRESENILIN-ASSOCIATED RHOMBOID-LIKE PROTEIN, MITOCHONDRIAL"/>
    <property type="match status" value="1"/>
</dbReference>
<evidence type="ECO:0000256" key="3">
    <source>
        <dbReference type="ARBA" id="ARBA00022692"/>
    </source>
</evidence>
<evidence type="ECO:0000313" key="10">
    <source>
        <dbReference type="Proteomes" id="UP000829069"/>
    </source>
</evidence>
<keyword evidence="6 7" id="KW-0472">Membrane</keyword>
<evidence type="ECO:0000259" key="8">
    <source>
        <dbReference type="Pfam" id="PF01694"/>
    </source>
</evidence>
<feature type="transmembrane region" description="Helical" evidence="7">
    <location>
        <begin position="128"/>
        <end position="150"/>
    </location>
</feature>
<dbReference type="PANTHER" id="PTHR43731">
    <property type="entry name" value="RHOMBOID PROTEASE"/>
    <property type="match status" value="1"/>
</dbReference>
<dbReference type="InterPro" id="IPR022764">
    <property type="entry name" value="Peptidase_S54_rhomboid_dom"/>
</dbReference>
<evidence type="ECO:0000313" key="9">
    <source>
        <dbReference type="EMBL" id="UNK45981.1"/>
    </source>
</evidence>
<feature type="transmembrane region" description="Helical" evidence="7">
    <location>
        <begin position="215"/>
        <end position="232"/>
    </location>
</feature>
<evidence type="ECO:0000256" key="4">
    <source>
        <dbReference type="ARBA" id="ARBA00022801"/>
    </source>
</evidence>
<comment type="subcellular location">
    <subcellularLocation>
        <location evidence="1">Membrane</location>
        <topology evidence="1">Multi-pass membrane protein</topology>
    </subcellularLocation>
</comment>
<feature type="transmembrane region" description="Helical" evidence="7">
    <location>
        <begin position="162"/>
        <end position="180"/>
    </location>
</feature>
<name>A0ABY3W7K2_9MICC</name>
<dbReference type="RefSeq" id="WP_241914096.1">
    <property type="nucleotide sequence ID" value="NZ_CP093326.1"/>
</dbReference>
<keyword evidence="9" id="KW-0645">Protease</keyword>
<dbReference type="Gene3D" id="1.20.1540.10">
    <property type="entry name" value="Rhomboid-like"/>
    <property type="match status" value="1"/>
</dbReference>
<evidence type="ECO:0000256" key="6">
    <source>
        <dbReference type="ARBA" id="ARBA00023136"/>
    </source>
</evidence>
<evidence type="ECO:0000256" key="1">
    <source>
        <dbReference type="ARBA" id="ARBA00004141"/>
    </source>
</evidence>
<dbReference type="Proteomes" id="UP000829069">
    <property type="component" value="Chromosome"/>
</dbReference>
<keyword evidence="5 7" id="KW-1133">Transmembrane helix</keyword>
<organism evidence="9 10">
    <name type="scientific">Arthrobacter sulfonylureivorans</name>
    <dbReference type="NCBI Taxonomy" id="2486855"/>
    <lineage>
        <taxon>Bacteria</taxon>
        <taxon>Bacillati</taxon>
        <taxon>Actinomycetota</taxon>
        <taxon>Actinomycetes</taxon>
        <taxon>Micrococcales</taxon>
        <taxon>Micrococcaceae</taxon>
        <taxon>Arthrobacter</taxon>
    </lineage>
</organism>
<dbReference type="EMBL" id="CP093326">
    <property type="protein sequence ID" value="UNK45981.1"/>
    <property type="molecule type" value="Genomic_DNA"/>
</dbReference>
<comment type="similarity">
    <text evidence="2">Belongs to the peptidase S54 family.</text>
</comment>
<feature type="transmembrane region" description="Helical" evidence="7">
    <location>
        <begin position="262"/>
        <end position="284"/>
    </location>
</feature>
<keyword evidence="4" id="KW-0378">Hydrolase</keyword>
<dbReference type="GO" id="GO:0008233">
    <property type="term" value="F:peptidase activity"/>
    <property type="evidence" value="ECO:0007669"/>
    <property type="project" value="UniProtKB-KW"/>
</dbReference>
<reference evidence="9 10" key="1">
    <citation type="submission" date="2022-03" db="EMBL/GenBank/DDBJ databases">
        <title>Isotopic signatures of nitrous oxide derived from detoxification processes.</title>
        <authorList>
            <person name="Behrendt U."/>
            <person name="Buchen C."/>
            <person name="Well R."/>
            <person name="Ulrich A."/>
            <person name="Rohe L."/>
            <person name="Kolb S."/>
            <person name="Schloter M."/>
            <person name="Horn M.A."/>
            <person name="Augustin J."/>
        </authorList>
    </citation>
    <scope>NUCLEOTIDE SEQUENCE [LARGE SCALE GENOMIC DNA]</scope>
    <source>
        <strain evidence="9 10">S4-C24</strain>
    </source>
</reference>
<dbReference type="Pfam" id="PF01694">
    <property type="entry name" value="Rhomboid"/>
    <property type="match status" value="1"/>
</dbReference>
<feature type="transmembrane region" description="Helical" evidence="7">
    <location>
        <begin position="186"/>
        <end position="203"/>
    </location>
</feature>